<dbReference type="Gene3D" id="3.40.30.10">
    <property type="entry name" value="Glutaredoxin"/>
    <property type="match status" value="1"/>
</dbReference>
<dbReference type="PANTHER" id="PTHR42852">
    <property type="entry name" value="THIOL:DISULFIDE INTERCHANGE PROTEIN DSBE"/>
    <property type="match status" value="1"/>
</dbReference>
<dbReference type="Pfam" id="PF08534">
    <property type="entry name" value="Redoxin"/>
    <property type="match status" value="1"/>
</dbReference>
<keyword evidence="6" id="KW-1185">Reference proteome</keyword>
<dbReference type="RefSeq" id="WP_275684493.1">
    <property type="nucleotide sequence ID" value="NZ_JAJLJH010000008.1"/>
</dbReference>
<evidence type="ECO:0000256" key="2">
    <source>
        <dbReference type="ARBA" id="ARBA00022748"/>
    </source>
</evidence>
<accession>A0A9X2C296</accession>
<dbReference type="PROSITE" id="PS51318">
    <property type="entry name" value="TAT"/>
    <property type="match status" value="1"/>
</dbReference>
<evidence type="ECO:0000256" key="3">
    <source>
        <dbReference type="ARBA" id="ARBA00023284"/>
    </source>
</evidence>
<sequence length="189" mass="20107">MSALTRREWVAGLGLGTAALGFGAWMRHRQAPVEMGDTTAAAASAAGIALPPLTPIPSPIHTTDGRTLSNADIGGRFVVLNFWAPWCPPCVREMPDIDGFARSEAGRNALVIGLAIDEQPAIDKFLAAHPVSYPISILGYAGLAWARRLSNDPNVALPFTAVFDRSQQLAQHKFGATNAAELADWVHPS</sequence>
<organism evidence="5 6">
    <name type="scientific">Scleromatobacter humisilvae</name>
    <dbReference type="NCBI Taxonomy" id="2897159"/>
    <lineage>
        <taxon>Bacteria</taxon>
        <taxon>Pseudomonadati</taxon>
        <taxon>Pseudomonadota</taxon>
        <taxon>Betaproteobacteria</taxon>
        <taxon>Burkholderiales</taxon>
        <taxon>Sphaerotilaceae</taxon>
        <taxon>Scleromatobacter</taxon>
    </lineage>
</organism>
<protein>
    <submittedName>
        <fullName evidence="5">TlpA family protein disulfide reductase</fullName>
    </submittedName>
</protein>
<dbReference type="CDD" id="cd02966">
    <property type="entry name" value="TlpA_like_family"/>
    <property type="match status" value="1"/>
</dbReference>
<keyword evidence="2" id="KW-0201">Cytochrome c-type biogenesis</keyword>
<dbReference type="SUPFAM" id="SSF52833">
    <property type="entry name" value="Thioredoxin-like"/>
    <property type="match status" value="1"/>
</dbReference>
<comment type="subcellular location">
    <subcellularLocation>
        <location evidence="1">Cell envelope</location>
    </subcellularLocation>
</comment>
<dbReference type="InterPro" id="IPR013766">
    <property type="entry name" value="Thioredoxin_domain"/>
</dbReference>
<comment type="caution">
    <text evidence="5">The sequence shown here is derived from an EMBL/GenBank/DDBJ whole genome shotgun (WGS) entry which is preliminary data.</text>
</comment>
<name>A0A9X2C296_9BURK</name>
<dbReference type="AlphaFoldDB" id="A0A9X2C296"/>
<feature type="domain" description="Thioredoxin" evidence="4">
    <location>
        <begin position="44"/>
        <end position="189"/>
    </location>
</feature>
<dbReference type="InterPro" id="IPR006311">
    <property type="entry name" value="TAT_signal"/>
</dbReference>
<evidence type="ECO:0000256" key="1">
    <source>
        <dbReference type="ARBA" id="ARBA00004196"/>
    </source>
</evidence>
<evidence type="ECO:0000313" key="6">
    <source>
        <dbReference type="Proteomes" id="UP001139353"/>
    </source>
</evidence>
<keyword evidence="3" id="KW-0676">Redox-active center</keyword>
<evidence type="ECO:0000313" key="5">
    <source>
        <dbReference type="EMBL" id="MCK9688456.1"/>
    </source>
</evidence>
<reference evidence="5" key="1">
    <citation type="submission" date="2021-11" db="EMBL/GenBank/DDBJ databases">
        <title>BS-T2-15 a new species belonging to the Comamonadaceae family isolated from the soil of a French oak forest.</title>
        <authorList>
            <person name="Mieszkin S."/>
            <person name="Alain K."/>
        </authorList>
    </citation>
    <scope>NUCLEOTIDE SEQUENCE</scope>
    <source>
        <strain evidence="5">BS-T2-15</strain>
    </source>
</reference>
<dbReference type="PANTHER" id="PTHR42852:SF17">
    <property type="entry name" value="THIOREDOXIN-LIKE PROTEIN HI_1115"/>
    <property type="match status" value="1"/>
</dbReference>
<proteinExistence type="predicted"/>
<dbReference type="InterPro" id="IPR013740">
    <property type="entry name" value="Redoxin"/>
</dbReference>
<dbReference type="InterPro" id="IPR050553">
    <property type="entry name" value="Thioredoxin_ResA/DsbE_sf"/>
</dbReference>
<evidence type="ECO:0000259" key="4">
    <source>
        <dbReference type="PROSITE" id="PS51352"/>
    </source>
</evidence>
<dbReference type="GO" id="GO:0017004">
    <property type="term" value="P:cytochrome complex assembly"/>
    <property type="evidence" value="ECO:0007669"/>
    <property type="project" value="UniProtKB-KW"/>
</dbReference>
<dbReference type="EMBL" id="JAJLJH010000008">
    <property type="protein sequence ID" value="MCK9688456.1"/>
    <property type="molecule type" value="Genomic_DNA"/>
</dbReference>
<dbReference type="GO" id="GO:0030313">
    <property type="term" value="C:cell envelope"/>
    <property type="evidence" value="ECO:0007669"/>
    <property type="project" value="UniProtKB-SubCell"/>
</dbReference>
<dbReference type="InterPro" id="IPR036249">
    <property type="entry name" value="Thioredoxin-like_sf"/>
</dbReference>
<dbReference type="Proteomes" id="UP001139353">
    <property type="component" value="Unassembled WGS sequence"/>
</dbReference>
<dbReference type="GO" id="GO:0015036">
    <property type="term" value="F:disulfide oxidoreductase activity"/>
    <property type="evidence" value="ECO:0007669"/>
    <property type="project" value="UniProtKB-ARBA"/>
</dbReference>
<dbReference type="InterPro" id="IPR017937">
    <property type="entry name" value="Thioredoxin_CS"/>
</dbReference>
<dbReference type="PROSITE" id="PS00194">
    <property type="entry name" value="THIOREDOXIN_1"/>
    <property type="match status" value="1"/>
</dbReference>
<dbReference type="PROSITE" id="PS51352">
    <property type="entry name" value="THIOREDOXIN_2"/>
    <property type="match status" value="1"/>
</dbReference>
<gene>
    <name evidence="5" type="ORF">LPC04_22330</name>
</gene>